<sequence length="79" mass="9312">MKVKKRPKRKVKIEFKERNLQIKSSSEKFRRLQSQVETPIYKWVFLIVFTVTTHFPSLAASCCAPKPHKHYNSPPDRAV</sequence>
<protein>
    <submittedName>
        <fullName evidence="1">Uncharacterized protein</fullName>
    </submittedName>
</protein>
<proteinExistence type="predicted"/>
<organism evidence="1">
    <name type="scientific">Siphoviridae sp. ctHeV6</name>
    <dbReference type="NCBI Taxonomy" id="2826233"/>
    <lineage>
        <taxon>Viruses</taxon>
        <taxon>Duplodnaviria</taxon>
        <taxon>Heunggongvirae</taxon>
        <taxon>Uroviricota</taxon>
        <taxon>Caudoviricetes</taxon>
    </lineage>
</organism>
<evidence type="ECO:0000313" key="1">
    <source>
        <dbReference type="EMBL" id="DAD79982.1"/>
    </source>
</evidence>
<reference evidence="1" key="1">
    <citation type="journal article" date="2021" name="Proc. Natl. Acad. Sci. U.S.A.">
        <title>A Catalog of Tens of Thousands of Viruses from Human Metagenomes Reveals Hidden Associations with Chronic Diseases.</title>
        <authorList>
            <person name="Tisza M.J."/>
            <person name="Buck C.B."/>
        </authorList>
    </citation>
    <scope>NUCLEOTIDE SEQUENCE</scope>
    <source>
        <strain evidence="1">CtHeV6</strain>
    </source>
</reference>
<dbReference type="EMBL" id="BK014876">
    <property type="protein sequence ID" value="DAD79982.1"/>
    <property type="molecule type" value="Genomic_DNA"/>
</dbReference>
<accession>A0A8S5MCM1</accession>
<name>A0A8S5MCM1_9CAUD</name>